<dbReference type="KEGG" id="mpt:Mpe_A2933"/>
<protein>
    <submittedName>
        <fullName evidence="1">Uncharacterized protein</fullName>
    </submittedName>
</protein>
<keyword evidence="2" id="KW-1185">Reference proteome</keyword>
<dbReference type="Proteomes" id="UP000000366">
    <property type="component" value="Chromosome"/>
</dbReference>
<gene>
    <name evidence="1" type="ordered locus">Mpe_A2933</name>
</gene>
<organism evidence="1 2">
    <name type="scientific">Methylibium petroleiphilum (strain ATCC BAA-1232 / LMG 22953 / PM1)</name>
    <dbReference type="NCBI Taxonomy" id="420662"/>
    <lineage>
        <taxon>Bacteria</taxon>
        <taxon>Pseudomonadati</taxon>
        <taxon>Pseudomonadota</taxon>
        <taxon>Betaproteobacteria</taxon>
        <taxon>Burkholderiales</taxon>
        <taxon>Sphaerotilaceae</taxon>
        <taxon>Methylibium</taxon>
    </lineage>
</organism>
<dbReference type="AlphaFoldDB" id="A2SJZ7"/>
<evidence type="ECO:0000313" key="2">
    <source>
        <dbReference type="Proteomes" id="UP000000366"/>
    </source>
</evidence>
<evidence type="ECO:0000313" key="1">
    <source>
        <dbReference type="EMBL" id="ABM95886.1"/>
    </source>
</evidence>
<dbReference type="STRING" id="420662.Mpe_A2933"/>
<proteinExistence type="predicted"/>
<dbReference type="HOGENOM" id="CLU_1813567_0_0_4"/>
<dbReference type="EMBL" id="CP000555">
    <property type="protein sequence ID" value="ABM95886.1"/>
    <property type="molecule type" value="Genomic_DNA"/>
</dbReference>
<reference evidence="1 2" key="1">
    <citation type="journal article" date="2007" name="J. Bacteriol.">
        <title>Whole-genome analysis of the methyl tert-butyl ether-degrading beta-proteobacterium Methylibium petroleiphilum PM1.</title>
        <authorList>
            <person name="Kane S.R."/>
            <person name="Chakicherla A.Y."/>
            <person name="Chain P.S.G."/>
            <person name="Schmidt R."/>
            <person name="Shin M.W."/>
            <person name="Legler T.C."/>
            <person name="Scow K.M."/>
            <person name="Larimer F.W."/>
            <person name="Lucas S.M."/>
            <person name="Richardson P.M."/>
            <person name="Hristova K.R."/>
        </authorList>
    </citation>
    <scope>NUCLEOTIDE SEQUENCE [LARGE SCALE GENOMIC DNA]</scope>
    <source>
        <strain evidence="2">ATCC BAA-1232 / LMG 22953 / PM1</strain>
    </source>
</reference>
<accession>A2SJZ7</accession>
<name>A2SJZ7_METPP</name>
<sequence length="142" mass="14520">MLLRPLAPVKARARRSPAAPRLWLGVPLCASLLWAQVLGLAHRSVHGAMPGTGAALALASAQDRVHGGEFAAHGIEALFGHERGTPACHLYDQLSLGDAASAGGVDAVPALPPSHLAAPVPTLPSGTVRLAYRARAPPTTIA</sequence>